<accession>A0A7I9VR22</accession>
<evidence type="ECO:0000256" key="3">
    <source>
        <dbReference type="ARBA" id="ARBA00023004"/>
    </source>
</evidence>
<dbReference type="AlphaFoldDB" id="A0A7I9VR22"/>
<dbReference type="Gene3D" id="1.20.120.50">
    <property type="entry name" value="Hemerythrin-like"/>
    <property type="match status" value="1"/>
</dbReference>
<dbReference type="InterPro" id="IPR012827">
    <property type="entry name" value="Hemerythrin_metal-bd"/>
</dbReference>
<evidence type="ECO:0000256" key="1">
    <source>
        <dbReference type="ARBA" id="ARBA00010587"/>
    </source>
</evidence>
<dbReference type="SUPFAM" id="SSF47188">
    <property type="entry name" value="Hemerythrin-like"/>
    <property type="match status" value="1"/>
</dbReference>
<protein>
    <recommendedName>
        <fullName evidence="4">Hemerythrin-like domain-containing protein</fullName>
    </recommendedName>
</protein>
<dbReference type="GO" id="GO:0046872">
    <property type="term" value="F:metal ion binding"/>
    <property type="evidence" value="ECO:0007669"/>
    <property type="project" value="UniProtKB-KW"/>
</dbReference>
<evidence type="ECO:0000313" key="6">
    <source>
        <dbReference type="Proteomes" id="UP000503640"/>
    </source>
</evidence>
<gene>
    <name evidence="5" type="ORF">AMYX_32700</name>
</gene>
<keyword evidence="3" id="KW-0408">Iron</keyword>
<dbReference type="PROSITE" id="PS00550">
    <property type="entry name" value="HEMERYTHRINS"/>
    <property type="match status" value="1"/>
</dbReference>
<dbReference type="RefSeq" id="WP_176067178.1">
    <property type="nucleotide sequence ID" value="NZ_BJTG01000008.1"/>
</dbReference>
<evidence type="ECO:0000256" key="2">
    <source>
        <dbReference type="ARBA" id="ARBA00022723"/>
    </source>
</evidence>
<dbReference type="CDD" id="cd12107">
    <property type="entry name" value="Hemerythrin"/>
    <property type="match status" value="1"/>
</dbReference>
<keyword evidence="6" id="KW-1185">Reference proteome</keyword>
<keyword evidence="2" id="KW-0479">Metal-binding</keyword>
<comment type="similarity">
    <text evidence="1">Belongs to the hemerythrin family.</text>
</comment>
<name>A0A7I9VR22_9BACT</name>
<organism evidence="5 6">
    <name type="scientific">Anaeromyxobacter diazotrophicus</name>
    <dbReference type="NCBI Taxonomy" id="2590199"/>
    <lineage>
        <taxon>Bacteria</taxon>
        <taxon>Pseudomonadati</taxon>
        <taxon>Myxococcota</taxon>
        <taxon>Myxococcia</taxon>
        <taxon>Myxococcales</taxon>
        <taxon>Cystobacterineae</taxon>
        <taxon>Anaeromyxobacteraceae</taxon>
        <taxon>Anaeromyxobacter</taxon>
    </lineage>
</organism>
<proteinExistence type="inferred from homology"/>
<comment type="caution">
    <text evidence="5">The sequence shown here is derived from an EMBL/GenBank/DDBJ whole genome shotgun (WGS) entry which is preliminary data.</text>
</comment>
<dbReference type="InterPro" id="IPR012312">
    <property type="entry name" value="Hemerythrin-like"/>
</dbReference>
<dbReference type="Proteomes" id="UP000503640">
    <property type="component" value="Unassembled WGS sequence"/>
</dbReference>
<sequence>MSTLDPDALPEVAVAFMNADHREEARRLVALTEALSALSQGRGDRGEVVRRWTALVQHTREHFAREERAMEQTRFPPRDVHRAEHELVLSAMETEEQAFLQDGDAARLARYVDRALPDWLRRHIETMDLVTARFLAARGA</sequence>
<feature type="domain" description="Hemerythrin-like" evidence="4">
    <location>
        <begin position="14"/>
        <end position="129"/>
    </location>
</feature>
<dbReference type="InterPro" id="IPR035938">
    <property type="entry name" value="Hemerythrin-like_sf"/>
</dbReference>
<dbReference type="Pfam" id="PF01814">
    <property type="entry name" value="Hemerythrin"/>
    <property type="match status" value="1"/>
</dbReference>
<dbReference type="NCBIfam" id="TIGR02481">
    <property type="entry name" value="hemeryth_dom"/>
    <property type="match status" value="1"/>
</dbReference>
<dbReference type="EMBL" id="BJTG01000008">
    <property type="protein sequence ID" value="GEJ58529.1"/>
    <property type="molecule type" value="Genomic_DNA"/>
</dbReference>
<reference evidence="6" key="1">
    <citation type="journal article" date="2020" name="Appl. Environ. Microbiol.">
        <title>Diazotrophic Anaeromyxobacter Isolates from Soils.</title>
        <authorList>
            <person name="Masuda Y."/>
            <person name="Yamanaka H."/>
            <person name="Xu Z.X."/>
            <person name="Shiratori Y."/>
            <person name="Aono T."/>
            <person name="Amachi S."/>
            <person name="Senoo K."/>
            <person name="Itoh H."/>
        </authorList>
    </citation>
    <scope>NUCLEOTIDE SEQUENCE [LARGE SCALE GENOMIC DNA]</scope>
    <source>
        <strain evidence="6">R267</strain>
    </source>
</reference>
<evidence type="ECO:0000259" key="4">
    <source>
        <dbReference type="Pfam" id="PF01814"/>
    </source>
</evidence>
<dbReference type="InterPro" id="IPR016131">
    <property type="entry name" value="Haemerythrin_Fe_BS"/>
</dbReference>
<evidence type="ECO:0000313" key="5">
    <source>
        <dbReference type="EMBL" id="GEJ58529.1"/>
    </source>
</evidence>